<evidence type="ECO:0000256" key="7">
    <source>
        <dbReference type="ARBA" id="ARBA00022786"/>
    </source>
</evidence>
<evidence type="ECO:0000259" key="11">
    <source>
        <dbReference type="PROSITE" id="PS51698"/>
    </source>
</evidence>
<comment type="function">
    <text evidence="2">Functions as an E3 ubiquitin ligase.</text>
</comment>
<keyword evidence="5" id="KW-0808">Transferase</keyword>
<feature type="domain" description="U-box" evidence="11">
    <location>
        <begin position="226"/>
        <end position="300"/>
    </location>
</feature>
<dbReference type="InterPro" id="IPR000225">
    <property type="entry name" value="Armadillo"/>
</dbReference>
<evidence type="ECO:0000313" key="13">
    <source>
        <dbReference type="Proteomes" id="UP000326396"/>
    </source>
</evidence>
<dbReference type="UniPathway" id="UPA00143"/>
<proteinExistence type="predicted"/>
<comment type="pathway">
    <text evidence="3">Protein modification; protein ubiquitination.</text>
</comment>
<evidence type="ECO:0000256" key="4">
    <source>
        <dbReference type="ARBA" id="ARBA00012483"/>
    </source>
</evidence>
<protein>
    <recommendedName>
        <fullName evidence="4">RING-type E3 ubiquitin transferase</fullName>
        <ecNumber evidence="4">2.3.2.27</ecNumber>
    </recommendedName>
</protein>
<dbReference type="InterPro" id="IPR013083">
    <property type="entry name" value="Znf_RING/FYVE/PHD"/>
</dbReference>
<dbReference type="FunFam" id="1.25.10.10:FF:000082">
    <property type="entry name" value="RING-type E3 ubiquitin transferase"/>
    <property type="match status" value="1"/>
</dbReference>
<keyword evidence="7" id="KW-0833">Ubl conjugation pathway</keyword>
<dbReference type="InterPro" id="IPR045210">
    <property type="entry name" value="RING-Ubox_PUB"/>
</dbReference>
<feature type="repeat" description="ARM" evidence="9">
    <location>
        <begin position="449"/>
        <end position="491"/>
    </location>
</feature>
<dbReference type="SUPFAM" id="SSF57850">
    <property type="entry name" value="RING/U-box"/>
    <property type="match status" value="1"/>
</dbReference>
<dbReference type="SMART" id="SM00185">
    <property type="entry name" value="ARM"/>
    <property type="match status" value="6"/>
</dbReference>
<dbReference type="EMBL" id="SZYD01000019">
    <property type="protein sequence ID" value="KAD2393549.1"/>
    <property type="molecule type" value="Genomic_DNA"/>
</dbReference>
<evidence type="ECO:0000256" key="8">
    <source>
        <dbReference type="ARBA" id="ARBA00023054"/>
    </source>
</evidence>
<evidence type="ECO:0000256" key="2">
    <source>
        <dbReference type="ARBA" id="ARBA00003861"/>
    </source>
</evidence>
<dbReference type="SUPFAM" id="SSF48371">
    <property type="entry name" value="ARM repeat"/>
    <property type="match status" value="1"/>
</dbReference>
<dbReference type="GO" id="GO:0016567">
    <property type="term" value="P:protein ubiquitination"/>
    <property type="evidence" value="ECO:0007669"/>
    <property type="project" value="UniProtKB-UniPathway"/>
</dbReference>
<dbReference type="PANTHER" id="PTHR23315">
    <property type="entry name" value="U BOX DOMAIN-CONTAINING"/>
    <property type="match status" value="1"/>
</dbReference>
<reference evidence="12 13" key="1">
    <citation type="submission" date="2019-05" db="EMBL/GenBank/DDBJ databases">
        <title>Mikania micrantha, genome provides insights into the molecular mechanism of rapid growth.</title>
        <authorList>
            <person name="Liu B."/>
        </authorList>
    </citation>
    <scope>NUCLEOTIDE SEQUENCE [LARGE SCALE GENOMIC DNA]</scope>
    <source>
        <strain evidence="12">NLD-2019</strain>
        <tissue evidence="12">Leaf</tissue>
    </source>
</reference>
<comment type="catalytic activity">
    <reaction evidence="1">
        <text>S-ubiquitinyl-[E2 ubiquitin-conjugating enzyme]-L-cysteine + [acceptor protein]-L-lysine = [E2 ubiquitin-conjugating enzyme]-L-cysteine + N(6)-ubiquitinyl-[acceptor protein]-L-lysine.</text>
        <dbReference type="EC" id="2.3.2.27"/>
    </reaction>
</comment>
<feature type="compositionally biased region" description="Polar residues" evidence="10">
    <location>
        <begin position="187"/>
        <end position="216"/>
    </location>
</feature>
<dbReference type="Gene3D" id="1.25.10.10">
    <property type="entry name" value="Leucine-rich Repeat Variant"/>
    <property type="match status" value="2"/>
</dbReference>
<dbReference type="InterPro" id="IPR057623">
    <property type="entry name" value="PUB12-19-like_N"/>
</dbReference>
<dbReference type="InterPro" id="IPR003613">
    <property type="entry name" value="Ubox_domain"/>
</dbReference>
<dbReference type="SMART" id="SM00504">
    <property type="entry name" value="Ubox"/>
    <property type="match status" value="1"/>
</dbReference>
<dbReference type="FunFam" id="3.30.40.10:FF:000292">
    <property type="entry name" value="RING-type E3 ubiquitin transferase"/>
    <property type="match status" value="1"/>
</dbReference>
<dbReference type="PROSITE" id="PS50176">
    <property type="entry name" value="ARM_REPEAT"/>
    <property type="match status" value="3"/>
</dbReference>
<dbReference type="InterPro" id="IPR058678">
    <property type="entry name" value="ARM_PUB"/>
</dbReference>
<dbReference type="OrthoDB" id="7537227at2759"/>
<dbReference type="EC" id="2.3.2.27" evidence="4"/>
<dbReference type="Pfam" id="PF04564">
    <property type="entry name" value="U-box"/>
    <property type="match status" value="1"/>
</dbReference>
<feature type="repeat" description="ARM" evidence="9">
    <location>
        <begin position="490"/>
        <end position="532"/>
    </location>
</feature>
<dbReference type="PANTHER" id="PTHR23315:SF52">
    <property type="entry name" value="U-BOX DOMAIN-CONTAINING PROTEIN 10"/>
    <property type="match status" value="1"/>
</dbReference>
<keyword evidence="6" id="KW-0677">Repeat</keyword>
<evidence type="ECO:0000313" key="12">
    <source>
        <dbReference type="EMBL" id="KAD2393549.1"/>
    </source>
</evidence>
<evidence type="ECO:0000256" key="10">
    <source>
        <dbReference type="SAM" id="MobiDB-lite"/>
    </source>
</evidence>
<name>A0A5N6LMZ3_9ASTR</name>
<comment type="caution">
    <text evidence="12">The sequence shown here is derived from an EMBL/GenBank/DDBJ whole genome shotgun (WGS) entry which is preliminary data.</text>
</comment>
<evidence type="ECO:0000256" key="3">
    <source>
        <dbReference type="ARBA" id="ARBA00004906"/>
    </source>
</evidence>
<feature type="region of interest" description="Disordered" evidence="10">
    <location>
        <begin position="185"/>
        <end position="216"/>
    </location>
</feature>
<dbReference type="AlphaFoldDB" id="A0A5N6LMZ3"/>
<evidence type="ECO:0000256" key="5">
    <source>
        <dbReference type="ARBA" id="ARBA00022679"/>
    </source>
</evidence>
<keyword evidence="13" id="KW-1185">Reference proteome</keyword>
<dbReference type="Gene3D" id="3.30.40.10">
    <property type="entry name" value="Zinc/RING finger domain, C3HC4 (zinc finger)"/>
    <property type="match status" value="1"/>
</dbReference>
<dbReference type="InterPro" id="IPR011989">
    <property type="entry name" value="ARM-like"/>
</dbReference>
<evidence type="ECO:0000256" key="6">
    <source>
        <dbReference type="ARBA" id="ARBA00022737"/>
    </source>
</evidence>
<feature type="repeat" description="ARM" evidence="9">
    <location>
        <begin position="367"/>
        <end position="409"/>
    </location>
</feature>
<dbReference type="Pfam" id="PF25368">
    <property type="entry name" value="PUB10_N"/>
    <property type="match status" value="1"/>
</dbReference>
<organism evidence="12 13">
    <name type="scientific">Mikania micrantha</name>
    <name type="common">bitter vine</name>
    <dbReference type="NCBI Taxonomy" id="192012"/>
    <lineage>
        <taxon>Eukaryota</taxon>
        <taxon>Viridiplantae</taxon>
        <taxon>Streptophyta</taxon>
        <taxon>Embryophyta</taxon>
        <taxon>Tracheophyta</taxon>
        <taxon>Spermatophyta</taxon>
        <taxon>Magnoliopsida</taxon>
        <taxon>eudicotyledons</taxon>
        <taxon>Gunneridae</taxon>
        <taxon>Pentapetalae</taxon>
        <taxon>asterids</taxon>
        <taxon>campanulids</taxon>
        <taxon>Asterales</taxon>
        <taxon>Asteraceae</taxon>
        <taxon>Asteroideae</taxon>
        <taxon>Heliantheae alliance</taxon>
        <taxon>Eupatorieae</taxon>
        <taxon>Mikania</taxon>
    </lineage>
</organism>
<evidence type="ECO:0000256" key="1">
    <source>
        <dbReference type="ARBA" id="ARBA00000900"/>
    </source>
</evidence>
<gene>
    <name evidence="12" type="ORF">E3N88_40526</name>
</gene>
<accession>A0A5N6LMZ3</accession>
<dbReference type="PROSITE" id="PS51698">
    <property type="entry name" value="U_BOX"/>
    <property type="match status" value="1"/>
</dbReference>
<dbReference type="InterPro" id="IPR016024">
    <property type="entry name" value="ARM-type_fold"/>
</dbReference>
<sequence>MAGVDSTAVLAVVQSILRLVRDVSRTSGAGFSGEFKKDCTDLCRRVTLLSHLLEEIRDFKGDFRLLDSSSWLSDMTVAVHAAKKLLVIAGNFDRKVSPDEAGMKIASQFHGVTWKLEKALANLSYDHFDISEEVQEQVDLVRGQLRRALERYGRPLTSTSDEDHHPAETNININHQEVETKVETASKENISNGYNQNETVYQLEPSKNSSETSSLLDENKKLDAPAIPVDFLCPISLELMRDPVIVSTGQTYERSYIQRWIDCGNTTCPKTQQKLQNITLTPNYVLRSLITQWCINHNMEQPNLITNRRLKRSDGSFRDVSEDIEAIEILIQNLLSQSIEERRSALTEIRSLSKRSTDNRILLAEAGAIPILVSLLTSEDNFTQENAVTSILNLSIYENNKGLIMLANVIPSVVHLLRVGTMETRENAAATLFSLSLANENKIIIGASGAIPELVNLLENGSNRGKKDAATALFNLCIYQGNKGRAVRAGIIPVLLRMLSDSSSCMVDESLTILSILASHQEAKSAIVKASTIPLLIDLTRTGPARNKENATSILLSLCKRDKDNLDCISRLGAVIPLMELAKNGSERAKRKARSLLELLQRFSVSPLTATVTAGNHHCRRRQNRRRRWIPATAAGTPFAAVRGYSTASAVVRSVRTQSGSRRWVQKTRKPNEISPGKLLLVGSVPLRIPVSDGSSLWESVGIEDEKTWSVMTGYWMTGLLCALDGGLDSIARPPSGRLLAKLSMSGVWKQIYKVECDLKKFQIDISQLLVGMVGRGYQIRFWLENWVGDATLANPFPTLFQLECGNIVSYLIDTILLMEK</sequence>
<dbReference type="GO" id="GO:0061630">
    <property type="term" value="F:ubiquitin protein ligase activity"/>
    <property type="evidence" value="ECO:0007669"/>
    <property type="project" value="UniProtKB-EC"/>
</dbReference>
<keyword evidence="8" id="KW-0175">Coiled coil</keyword>
<evidence type="ECO:0000256" key="9">
    <source>
        <dbReference type="PROSITE-ProRule" id="PRU00259"/>
    </source>
</evidence>
<dbReference type="CDD" id="cd16664">
    <property type="entry name" value="RING-Ubox_PUB"/>
    <property type="match status" value="1"/>
</dbReference>
<dbReference type="Pfam" id="PF25598">
    <property type="entry name" value="ARM_PUB"/>
    <property type="match status" value="1"/>
</dbReference>
<dbReference type="Proteomes" id="UP000326396">
    <property type="component" value="Linkage Group LG9"/>
</dbReference>